<feature type="compositionally biased region" description="Polar residues" evidence="5">
    <location>
        <begin position="43"/>
        <end position="56"/>
    </location>
</feature>
<feature type="chain" id="PRO_5039004233" evidence="6">
    <location>
        <begin position="38"/>
        <end position="476"/>
    </location>
</feature>
<evidence type="ECO:0000256" key="2">
    <source>
        <dbReference type="ARBA" id="ARBA00008520"/>
    </source>
</evidence>
<evidence type="ECO:0000313" key="7">
    <source>
        <dbReference type="EMBL" id="RGI97832.1"/>
    </source>
</evidence>
<gene>
    <name evidence="7" type="ORF">DXD79_27110</name>
</gene>
<keyword evidence="3" id="KW-0813">Transport</keyword>
<evidence type="ECO:0000256" key="6">
    <source>
        <dbReference type="SAM" id="SignalP"/>
    </source>
</evidence>
<evidence type="ECO:0000256" key="3">
    <source>
        <dbReference type="ARBA" id="ARBA00022448"/>
    </source>
</evidence>
<dbReference type="Proteomes" id="UP000263014">
    <property type="component" value="Unassembled WGS sequence"/>
</dbReference>
<dbReference type="GO" id="GO:0030313">
    <property type="term" value="C:cell envelope"/>
    <property type="evidence" value="ECO:0007669"/>
    <property type="project" value="UniProtKB-SubCell"/>
</dbReference>
<accession>A0A374P229</accession>
<evidence type="ECO:0000256" key="4">
    <source>
        <dbReference type="ARBA" id="ARBA00022729"/>
    </source>
</evidence>
<organism evidence="7 8">
    <name type="scientific">Hungatella hathewayi</name>
    <dbReference type="NCBI Taxonomy" id="154046"/>
    <lineage>
        <taxon>Bacteria</taxon>
        <taxon>Bacillati</taxon>
        <taxon>Bacillota</taxon>
        <taxon>Clostridia</taxon>
        <taxon>Lachnospirales</taxon>
        <taxon>Lachnospiraceae</taxon>
        <taxon>Hungatella</taxon>
    </lineage>
</organism>
<dbReference type="SUPFAM" id="SSF53850">
    <property type="entry name" value="Periplasmic binding protein-like II"/>
    <property type="match status" value="1"/>
</dbReference>
<dbReference type="PANTHER" id="PTHR43649">
    <property type="entry name" value="ARABINOSE-BINDING PROTEIN-RELATED"/>
    <property type="match status" value="1"/>
</dbReference>
<dbReference type="PANTHER" id="PTHR43649:SF31">
    <property type="entry name" value="SN-GLYCEROL-3-PHOSPHATE-BINDING PERIPLASMIC PROTEIN UGPB"/>
    <property type="match status" value="1"/>
</dbReference>
<dbReference type="EMBL" id="QSON01000018">
    <property type="protein sequence ID" value="RGI97832.1"/>
    <property type="molecule type" value="Genomic_DNA"/>
</dbReference>
<reference evidence="7 8" key="1">
    <citation type="submission" date="2018-08" db="EMBL/GenBank/DDBJ databases">
        <title>A genome reference for cultivated species of the human gut microbiota.</title>
        <authorList>
            <person name="Zou Y."/>
            <person name="Xue W."/>
            <person name="Luo G."/>
        </authorList>
    </citation>
    <scope>NUCLEOTIDE SEQUENCE [LARGE SCALE GENOMIC DNA]</scope>
    <source>
        <strain evidence="7 8">TM09-12</strain>
    </source>
</reference>
<dbReference type="InterPro" id="IPR006059">
    <property type="entry name" value="SBP"/>
</dbReference>
<proteinExistence type="inferred from homology"/>
<feature type="region of interest" description="Disordered" evidence="5">
    <location>
        <begin position="42"/>
        <end position="66"/>
    </location>
</feature>
<sequence>MKYILRKRREKKMMKKTKRILALTLTAWSLLSLTACSGPKASETATTEKQAAGESTTAEKTEAAKGEGKREKLVISTYLADAAQVAVREKYIDGPLQEAFPDVDIEIKMYNDRQSLQVEVAGGGGPDILDLDGPTDVAEFAKAERVLALDDYAAKYGWQDMFYGWAYDSCFYNEKLFSLPTSFEGMVIYYNMDVMEENGWKKPETKDELITLMKEIKDKGIIPLSFGNSNYQGAVDWLYSTFTSCYAGPDVLRKALTGEGKFTDPKLTASIQTMVDWWTEGWLGDNASQSITNEDMMAFFAEGRAAMMINGTWASNQLNTTYPDCNWDSEMMPKDPEIGSILPFATGGGYSINANSKNPDLAAEVLNYLFTSMDRHYASINEAGYQPYPLKDFDISKLEGMDPKMFDQYQLLMDAQTNNQIGFCSWTFYPSDMRVYMNENVDSMFLGVLSVDDFMNKSQEYLDAALASGTAPVLPE</sequence>
<comment type="caution">
    <text evidence="7">The sequence shown here is derived from an EMBL/GenBank/DDBJ whole genome shotgun (WGS) entry which is preliminary data.</text>
</comment>
<name>A0A374P229_9FIRM</name>
<comment type="subcellular location">
    <subcellularLocation>
        <location evidence="1">Cell envelope</location>
    </subcellularLocation>
</comment>
<feature type="signal peptide" evidence="6">
    <location>
        <begin position="1"/>
        <end position="37"/>
    </location>
</feature>
<dbReference type="AlphaFoldDB" id="A0A374P229"/>
<dbReference type="InterPro" id="IPR050490">
    <property type="entry name" value="Bact_solute-bd_prot1"/>
</dbReference>
<protein>
    <submittedName>
        <fullName evidence="7">Extracellular solute-binding protein</fullName>
    </submittedName>
</protein>
<dbReference type="Gene3D" id="3.40.190.10">
    <property type="entry name" value="Periplasmic binding protein-like II"/>
    <property type="match status" value="2"/>
</dbReference>
<evidence type="ECO:0000256" key="1">
    <source>
        <dbReference type="ARBA" id="ARBA00004196"/>
    </source>
</evidence>
<feature type="compositionally biased region" description="Basic and acidic residues" evidence="5">
    <location>
        <begin position="57"/>
        <end position="66"/>
    </location>
</feature>
<evidence type="ECO:0000313" key="8">
    <source>
        <dbReference type="Proteomes" id="UP000263014"/>
    </source>
</evidence>
<dbReference type="Pfam" id="PF01547">
    <property type="entry name" value="SBP_bac_1"/>
    <property type="match status" value="1"/>
</dbReference>
<comment type="similarity">
    <text evidence="2">Belongs to the bacterial solute-binding protein 1 family.</text>
</comment>
<evidence type="ECO:0000256" key="5">
    <source>
        <dbReference type="SAM" id="MobiDB-lite"/>
    </source>
</evidence>
<keyword evidence="4 6" id="KW-0732">Signal</keyword>